<accession>A0A7G1I6L9</accession>
<dbReference type="Proteomes" id="UP000516380">
    <property type="component" value="Chromosome"/>
</dbReference>
<protein>
    <submittedName>
        <fullName evidence="2">Uncharacterized protein</fullName>
    </submittedName>
</protein>
<feature type="region of interest" description="Disordered" evidence="1">
    <location>
        <begin position="79"/>
        <end position="164"/>
    </location>
</feature>
<organism evidence="2 3">
    <name type="scientific">Mycobacterium kansasii</name>
    <dbReference type="NCBI Taxonomy" id="1768"/>
    <lineage>
        <taxon>Bacteria</taxon>
        <taxon>Bacillati</taxon>
        <taxon>Actinomycetota</taxon>
        <taxon>Actinomycetes</taxon>
        <taxon>Mycobacteriales</taxon>
        <taxon>Mycobacteriaceae</taxon>
        <taxon>Mycobacterium</taxon>
    </lineage>
</organism>
<keyword evidence="3" id="KW-1185">Reference proteome</keyword>
<reference evidence="2 3" key="1">
    <citation type="submission" date="2020-07" db="EMBL/GenBank/DDBJ databases">
        <title>Mycobacterium kansasii (former subtype) with zoonotic potential isolated from diseased indoor pet cat, Japan.</title>
        <authorList>
            <person name="Fukano H."/>
            <person name="Terazono T."/>
            <person name="Hoshino Y."/>
        </authorList>
    </citation>
    <scope>NUCLEOTIDE SEQUENCE [LARGE SCALE GENOMIC DNA]</scope>
    <source>
        <strain evidence="2 3">Kuro-I</strain>
    </source>
</reference>
<name>A0A7G1I6L9_MYCKA</name>
<dbReference type="EMBL" id="AP023343">
    <property type="protein sequence ID" value="BCI86646.1"/>
    <property type="molecule type" value="Genomic_DNA"/>
</dbReference>
<gene>
    <name evidence="2" type="ORF">NIIDMKKI_18520</name>
</gene>
<feature type="compositionally biased region" description="Basic and acidic residues" evidence="1">
    <location>
        <begin position="79"/>
        <end position="124"/>
    </location>
</feature>
<proteinExistence type="predicted"/>
<dbReference type="AlphaFoldDB" id="A0A7G1I6L9"/>
<evidence type="ECO:0000256" key="1">
    <source>
        <dbReference type="SAM" id="MobiDB-lite"/>
    </source>
</evidence>
<feature type="compositionally biased region" description="Basic and acidic residues" evidence="1">
    <location>
        <begin position="154"/>
        <end position="164"/>
    </location>
</feature>
<evidence type="ECO:0000313" key="3">
    <source>
        <dbReference type="Proteomes" id="UP000516380"/>
    </source>
</evidence>
<evidence type="ECO:0000313" key="2">
    <source>
        <dbReference type="EMBL" id="BCI86646.1"/>
    </source>
</evidence>
<sequence length="164" mass="18698">MAFLPAQFRPLPLGGKRDLTSDMAAEQVTHPLALPQAVDHRVETTLQLTELGSVEHHQVAAEIPSFHALQCRSDHAYRCRREPGQDPHQDKPEDQCCHRHDKHADRELGCREIPHPDLEDRDQGNADDGNTRSQQPHHHGSPHDSRCQSPGRRSRLERLGRYRT</sequence>